<accession>A0ABW6SWZ4</accession>
<feature type="compositionally biased region" description="Polar residues" evidence="1">
    <location>
        <begin position="37"/>
        <end position="49"/>
    </location>
</feature>
<gene>
    <name evidence="2" type="ORF">ACFYXI_28480</name>
</gene>
<dbReference type="RefSeq" id="WP_387415701.1">
    <property type="nucleotide sequence ID" value="NZ_JBIASD010000022.1"/>
</dbReference>
<sequence length="202" mass="20641">MKANSLLPAAILGAALLVVVVALTTVTIVLGASQRPASDQAAPSLTPAPSTGLALSPDGAGPADAQPEARGDALEEEEDLGPREAAGTAWPLKIGQATRDALVDAASASGPSGQAAHVATGGTIYYGIVYGDTKAADVSHVIALLDDGIHHWARRGGAKWRYEGVYDARVCVPPVPTRLYMAWGLVFNTESPGAPPNTACPR</sequence>
<proteinExistence type="predicted"/>
<reference evidence="2 3" key="1">
    <citation type="submission" date="2024-10" db="EMBL/GenBank/DDBJ databases">
        <title>The Natural Products Discovery Center: Release of the First 8490 Sequenced Strains for Exploring Actinobacteria Biosynthetic Diversity.</title>
        <authorList>
            <person name="Kalkreuter E."/>
            <person name="Kautsar S.A."/>
            <person name="Yang D."/>
            <person name="Bader C.D."/>
            <person name="Teijaro C.N."/>
            <person name="Fluegel L."/>
            <person name="Davis C.M."/>
            <person name="Simpson J.R."/>
            <person name="Lauterbach L."/>
            <person name="Steele A.D."/>
            <person name="Gui C."/>
            <person name="Meng S."/>
            <person name="Li G."/>
            <person name="Viehrig K."/>
            <person name="Ye F."/>
            <person name="Su P."/>
            <person name="Kiefer A.F."/>
            <person name="Nichols A."/>
            <person name="Cepeda A.J."/>
            <person name="Yan W."/>
            <person name="Fan B."/>
            <person name="Jiang Y."/>
            <person name="Adhikari A."/>
            <person name="Zheng C.-J."/>
            <person name="Schuster L."/>
            <person name="Cowan T.M."/>
            <person name="Smanski M.J."/>
            <person name="Chevrette M.G."/>
            <person name="De Carvalho L.P.S."/>
            <person name="Shen B."/>
        </authorList>
    </citation>
    <scope>NUCLEOTIDE SEQUENCE [LARGE SCALE GENOMIC DNA]</scope>
    <source>
        <strain evidence="2 3">NPDC002173</strain>
    </source>
</reference>
<protein>
    <submittedName>
        <fullName evidence="2">Uncharacterized protein</fullName>
    </submittedName>
</protein>
<name>A0ABW6SWZ4_9ACTN</name>
<comment type="caution">
    <text evidence="2">The sequence shown here is derived from an EMBL/GenBank/DDBJ whole genome shotgun (WGS) entry which is preliminary data.</text>
</comment>
<keyword evidence="3" id="KW-1185">Reference proteome</keyword>
<dbReference type="Proteomes" id="UP001602013">
    <property type="component" value="Unassembled WGS sequence"/>
</dbReference>
<evidence type="ECO:0000313" key="3">
    <source>
        <dbReference type="Proteomes" id="UP001602013"/>
    </source>
</evidence>
<evidence type="ECO:0000313" key="2">
    <source>
        <dbReference type="EMBL" id="MFF3669534.1"/>
    </source>
</evidence>
<organism evidence="2 3">
    <name type="scientific">Microtetraspora malaysiensis</name>
    <dbReference type="NCBI Taxonomy" id="161358"/>
    <lineage>
        <taxon>Bacteria</taxon>
        <taxon>Bacillati</taxon>
        <taxon>Actinomycetota</taxon>
        <taxon>Actinomycetes</taxon>
        <taxon>Streptosporangiales</taxon>
        <taxon>Streptosporangiaceae</taxon>
        <taxon>Microtetraspora</taxon>
    </lineage>
</organism>
<evidence type="ECO:0000256" key="1">
    <source>
        <dbReference type="SAM" id="MobiDB-lite"/>
    </source>
</evidence>
<feature type="region of interest" description="Disordered" evidence="1">
    <location>
        <begin position="37"/>
        <end position="87"/>
    </location>
</feature>
<dbReference type="EMBL" id="JBIASD010000022">
    <property type="protein sequence ID" value="MFF3669534.1"/>
    <property type="molecule type" value="Genomic_DNA"/>
</dbReference>